<keyword evidence="1" id="KW-0805">Transcription regulation</keyword>
<protein>
    <recommendedName>
        <fullName evidence="3">Tetracycline repressor TetR C-terminal domain-containing protein</fullName>
    </recommendedName>
</protein>
<dbReference type="InterPro" id="IPR004111">
    <property type="entry name" value="Repressor_TetR_C"/>
</dbReference>
<evidence type="ECO:0000313" key="5">
    <source>
        <dbReference type="Proteomes" id="UP001499987"/>
    </source>
</evidence>
<name>A0ABP4E8C5_9ACTN</name>
<gene>
    <name evidence="4" type="ORF">GCM10009663_41720</name>
</gene>
<keyword evidence="5" id="KW-1185">Reference proteome</keyword>
<organism evidence="4 5">
    <name type="scientific">Kitasatospora arboriphila</name>
    <dbReference type="NCBI Taxonomy" id="258052"/>
    <lineage>
        <taxon>Bacteria</taxon>
        <taxon>Bacillati</taxon>
        <taxon>Actinomycetota</taxon>
        <taxon>Actinomycetes</taxon>
        <taxon>Kitasatosporales</taxon>
        <taxon>Streptomycetaceae</taxon>
        <taxon>Kitasatospora</taxon>
    </lineage>
</organism>
<dbReference type="InterPro" id="IPR036271">
    <property type="entry name" value="Tet_transcr_reg_TetR-rel_C_sf"/>
</dbReference>
<feature type="domain" description="Tetracycline repressor TetR C-terminal" evidence="3">
    <location>
        <begin position="2"/>
        <end position="39"/>
    </location>
</feature>
<dbReference type="Gene3D" id="1.10.357.10">
    <property type="entry name" value="Tetracycline Repressor, domain 2"/>
    <property type="match status" value="1"/>
</dbReference>
<dbReference type="Pfam" id="PF02909">
    <property type="entry name" value="TetR_C_1"/>
    <property type="match status" value="1"/>
</dbReference>
<proteinExistence type="predicted"/>
<evidence type="ECO:0000259" key="3">
    <source>
        <dbReference type="Pfam" id="PF02909"/>
    </source>
</evidence>
<sequence length="45" mass="4386">MLVTGNYPALAAAVRYGTHTDPATAFEAGLDVVLDGIAAGLAPGG</sequence>
<evidence type="ECO:0000256" key="2">
    <source>
        <dbReference type="ARBA" id="ARBA00023163"/>
    </source>
</evidence>
<evidence type="ECO:0000256" key="1">
    <source>
        <dbReference type="ARBA" id="ARBA00023015"/>
    </source>
</evidence>
<reference evidence="5" key="1">
    <citation type="journal article" date="2019" name="Int. J. Syst. Evol. Microbiol.">
        <title>The Global Catalogue of Microorganisms (GCM) 10K type strain sequencing project: providing services to taxonomists for standard genome sequencing and annotation.</title>
        <authorList>
            <consortium name="The Broad Institute Genomics Platform"/>
            <consortium name="The Broad Institute Genome Sequencing Center for Infectious Disease"/>
            <person name="Wu L."/>
            <person name="Ma J."/>
        </authorList>
    </citation>
    <scope>NUCLEOTIDE SEQUENCE [LARGE SCALE GENOMIC DNA]</scope>
    <source>
        <strain evidence="5">JCM 13002</strain>
    </source>
</reference>
<accession>A0ABP4E8C5</accession>
<dbReference type="SUPFAM" id="SSF48498">
    <property type="entry name" value="Tetracyclin repressor-like, C-terminal domain"/>
    <property type="match status" value="1"/>
</dbReference>
<dbReference type="Proteomes" id="UP001499987">
    <property type="component" value="Unassembled WGS sequence"/>
</dbReference>
<evidence type="ECO:0000313" key="4">
    <source>
        <dbReference type="EMBL" id="GAA1093817.1"/>
    </source>
</evidence>
<dbReference type="EMBL" id="BAAALD010000040">
    <property type="protein sequence ID" value="GAA1093817.1"/>
    <property type="molecule type" value="Genomic_DNA"/>
</dbReference>
<keyword evidence="2" id="KW-0804">Transcription</keyword>
<comment type="caution">
    <text evidence="4">The sequence shown here is derived from an EMBL/GenBank/DDBJ whole genome shotgun (WGS) entry which is preliminary data.</text>
</comment>